<dbReference type="Gene3D" id="3.10.520.10">
    <property type="entry name" value="ApbE-like domains"/>
    <property type="match status" value="1"/>
</dbReference>
<keyword evidence="7" id="KW-0274">FAD</keyword>
<organism evidence="12 13">
    <name type="scientific">Niveibacterium microcysteis</name>
    <dbReference type="NCBI Taxonomy" id="2811415"/>
    <lineage>
        <taxon>Bacteria</taxon>
        <taxon>Pseudomonadati</taxon>
        <taxon>Pseudomonadota</taxon>
        <taxon>Betaproteobacteria</taxon>
        <taxon>Rhodocyclales</taxon>
        <taxon>Rhodocyclaceae</taxon>
        <taxon>Niveibacterium</taxon>
    </lineage>
</organism>
<dbReference type="Proteomes" id="UP000663570">
    <property type="component" value="Chromosome"/>
</dbReference>
<evidence type="ECO:0000256" key="2">
    <source>
        <dbReference type="ARBA" id="ARBA00011955"/>
    </source>
</evidence>
<evidence type="ECO:0000256" key="7">
    <source>
        <dbReference type="ARBA" id="ARBA00022827"/>
    </source>
</evidence>
<dbReference type="EC" id="2.7.1.180" evidence="2"/>
<keyword evidence="13" id="KW-1185">Reference proteome</keyword>
<dbReference type="PANTHER" id="PTHR30040:SF2">
    <property type="entry name" value="FAD:PROTEIN FMN TRANSFERASE"/>
    <property type="match status" value="1"/>
</dbReference>
<keyword evidence="6" id="KW-0479">Metal-binding</keyword>
<gene>
    <name evidence="12" type="ORF">JY500_14230</name>
</gene>
<comment type="cofactor">
    <cofactor evidence="1">
        <name>Mg(2+)</name>
        <dbReference type="ChEBI" id="CHEBI:18420"/>
    </cofactor>
</comment>
<dbReference type="PANTHER" id="PTHR30040">
    <property type="entry name" value="THIAMINE BIOSYNTHESIS LIPOPROTEIN APBE"/>
    <property type="match status" value="1"/>
</dbReference>
<reference evidence="12 13" key="1">
    <citation type="submission" date="2021-02" db="EMBL/GenBank/DDBJ databases">
        <title>Niveibacterium changnyeongensis HC41.</title>
        <authorList>
            <person name="Kang M."/>
        </authorList>
    </citation>
    <scope>NUCLEOTIDE SEQUENCE [LARGE SCALE GENOMIC DNA]</scope>
    <source>
        <strain evidence="12 13">HC41</strain>
    </source>
</reference>
<comment type="catalytic activity">
    <reaction evidence="10">
        <text>L-threonyl-[protein] + FAD = FMN-L-threonyl-[protein] + AMP + H(+)</text>
        <dbReference type="Rhea" id="RHEA:36847"/>
        <dbReference type="Rhea" id="RHEA-COMP:11060"/>
        <dbReference type="Rhea" id="RHEA-COMP:11061"/>
        <dbReference type="ChEBI" id="CHEBI:15378"/>
        <dbReference type="ChEBI" id="CHEBI:30013"/>
        <dbReference type="ChEBI" id="CHEBI:57692"/>
        <dbReference type="ChEBI" id="CHEBI:74257"/>
        <dbReference type="ChEBI" id="CHEBI:456215"/>
        <dbReference type="EC" id="2.7.1.180"/>
    </reaction>
</comment>
<proteinExistence type="predicted"/>
<sequence length="298" mass="30884">MVRIVTCVTCFGIVAVMVDAANATAPGAVVRRARMVMGTLVEIEASTSNPSLLDEAFAALSGIEAAFSFFLPTSLLARINRARVGDEIDLLPWQDESLREVVAVERASGGCFNANLGAQLIELGLRPRLFETDDVPSGTAGEALEWLDTGHIRIRRRVCLDLGGFAKGAGVDAALARLGQAGVRHACVNAGGDLAVLGERSVALRAVGAWQRAGASLALCDEALASSVRYAMQGPFHGQAGLAVLGRDGRHLSLKAGGVAVRAPRCAIADALTKVVLVSGDLGHPLLAANSAAAIELE</sequence>
<dbReference type="EMBL" id="CP071060">
    <property type="protein sequence ID" value="QSI75646.1"/>
    <property type="molecule type" value="Genomic_DNA"/>
</dbReference>
<evidence type="ECO:0000256" key="4">
    <source>
        <dbReference type="ARBA" id="ARBA00022630"/>
    </source>
</evidence>
<evidence type="ECO:0000256" key="9">
    <source>
        <dbReference type="ARBA" id="ARBA00031306"/>
    </source>
</evidence>
<keyword evidence="11" id="KW-0732">Signal</keyword>
<feature type="signal peptide" evidence="11">
    <location>
        <begin position="1"/>
        <end position="20"/>
    </location>
</feature>
<evidence type="ECO:0000256" key="8">
    <source>
        <dbReference type="ARBA" id="ARBA00022842"/>
    </source>
</evidence>
<keyword evidence="8" id="KW-0460">Magnesium</keyword>
<evidence type="ECO:0000256" key="10">
    <source>
        <dbReference type="ARBA" id="ARBA00048540"/>
    </source>
</evidence>
<keyword evidence="5 12" id="KW-0808">Transferase</keyword>
<dbReference type="SUPFAM" id="SSF143631">
    <property type="entry name" value="ApbE-like"/>
    <property type="match status" value="1"/>
</dbReference>
<dbReference type="InterPro" id="IPR024932">
    <property type="entry name" value="ApbE"/>
</dbReference>
<evidence type="ECO:0000256" key="1">
    <source>
        <dbReference type="ARBA" id="ARBA00001946"/>
    </source>
</evidence>
<evidence type="ECO:0000256" key="3">
    <source>
        <dbReference type="ARBA" id="ARBA00016337"/>
    </source>
</evidence>
<accession>A0ABX7M406</accession>
<dbReference type="InterPro" id="IPR003374">
    <property type="entry name" value="ApbE-like_sf"/>
</dbReference>
<evidence type="ECO:0000256" key="11">
    <source>
        <dbReference type="SAM" id="SignalP"/>
    </source>
</evidence>
<name>A0ABX7M406_9RHOO</name>
<evidence type="ECO:0000313" key="12">
    <source>
        <dbReference type="EMBL" id="QSI75646.1"/>
    </source>
</evidence>
<protein>
    <recommendedName>
        <fullName evidence="3">FAD:protein FMN transferase</fullName>
        <ecNumber evidence="2">2.7.1.180</ecNumber>
    </recommendedName>
    <alternativeName>
        <fullName evidence="9">Flavin transferase</fullName>
    </alternativeName>
</protein>
<evidence type="ECO:0000256" key="5">
    <source>
        <dbReference type="ARBA" id="ARBA00022679"/>
    </source>
</evidence>
<keyword evidence="4" id="KW-0285">Flavoprotein</keyword>
<dbReference type="RefSeq" id="WP_206253431.1">
    <property type="nucleotide sequence ID" value="NZ_CP071060.1"/>
</dbReference>
<evidence type="ECO:0000256" key="6">
    <source>
        <dbReference type="ARBA" id="ARBA00022723"/>
    </source>
</evidence>
<dbReference type="GO" id="GO:0016740">
    <property type="term" value="F:transferase activity"/>
    <property type="evidence" value="ECO:0007669"/>
    <property type="project" value="UniProtKB-KW"/>
</dbReference>
<feature type="chain" id="PRO_5045737417" description="FAD:protein FMN transferase" evidence="11">
    <location>
        <begin position="21"/>
        <end position="298"/>
    </location>
</feature>
<evidence type="ECO:0000313" key="13">
    <source>
        <dbReference type="Proteomes" id="UP000663570"/>
    </source>
</evidence>
<dbReference type="Pfam" id="PF02424">
    <property type="entry name" value="ApbE"/>
    <property type="match status" value="1"/>
</dbReference>